<evidence type="ECO:0000256" key="2">
    <source>
        <dbReference type="ARBA" id="ARBA00007018"/>
    </source>
</evidence>
<dbReference type="VEuPathDB" id="FungiDB:F503_03468"/>
<feature type="transmembrane region" description="Helical" evidence="8">
    <location>
        <begin position="103"/>
        <end position="122"/>
    </location>
</feature>
<dbReference type="OMA" id="IGNACDY"/>
<sequence>MPPKHKPGHGRPKKTAMRDDREKEREKNEAGLVDNGLVDLALPPMTPRKSRQKRVAYALLSWDDLPAWRRDNVYVQTGYRPTSHSYIASFASVAAIHNESVNIWTHLGGAIVATLLGLTLYVESSEIAAYWASLNETLPAVTAWLASVTTTALAATGLDDLVLPLATSTAAGDPSATLVLSCFAGGAVACLGMSATYHALSNHSPAVARWGNKLDYTGIVFLIVGSYVPTLYYGFFCHRWWMTLYLYSIGVLGTACLVVSWLEHFRTPAWRPYRALLFVALGVSGVVPIAHSLFWLESGATLGARYASLNAKIGLGWVLLQGALYVFGAFLYAARWPERQWPGQFDIWGSSHQIFHVFVVAAAAAHLRGVLQAYMHHHQQYHVLGATCPAS</sequence>
<keyword evidence="6" id="KW-0479">Metal-binding</keyword>
<protein>
    <submittedName>
        <fullName evidence="9">Hemolysin-iii channel protein</fullName>
    </submittedName>
</protein>
<keyword evidence="5 8" id="KW-0472">Membrane</keyword>
<dbReference type="PANTHER" id="PTHR20855:SF52">
    <property type="entry name" value="ADIPONECTIN RECEPTOR PROTEIN"/>
    <property type="match status" value="1"/>
</dbReference>
<feature type="binding site" evidence="6">
    <location>
        <position position="356"/>
    </location>
    <ligand>
        <name>Zn(2+)</name>
        <dbReference type="ChEBI" id="CHEBI:29105"/>
    </ligand>
</feature>
<feature type="transmembrane region" description="Helical" evidence="8">
    <location>
        <begin position="142"/>
        <end position="166"/>
    </location>
</feature>
<feature type="transmembrane region" description="Helical" evidence="8">
    <location>
        <begin position="354"/>
        <end position="371"/>
    </location>
</feature>
<keyword evidence="6" id="KW-0862">Zinc</keyword>
<dbReference type="GO" id="GO:0006882">
    <property type="term" value="P:intracellular zinc ion homeostasis"/>
    <property type="evidence" value="ECO:0007669"/>
    <property type="project" value="TreeGrafter"/>
</dbReference>
<dbReference type="PANTHER" id="PTHR20855">
    <property type="entry name" value="ADIPOR/PROGESTIN RECEPTOR-RELATED"/>
    <property type="match status" value="1"/>
</dbReference>
<evidence type="ECO:0000256" key="8">
    <source>
        <dbReference type="SAM" id="Phobius"/>
    </source>
</evidence>
<dbReference type="GO" id="GO:0038023">
    <property type="term" value="F:signaling receptor activity"/>
    <property type="evidence" value="ECO:0007669"/>
    <property type="project" value="TreeGrafter"/>
</dbReference>
<evidence type="ECO:0000313" key="10">
    <source>
        <dbReference type="Proteomes" id="UP000016923"/>
    </source>
</evidence>
<name>S3C5B8_OPHP1</name>
<proteinExistence type="inferred from homology"/>
<feature type="transmembrane region" description="Helical" evidence="8">
    <location>
        <begin position="274"/>
        <end position="296"/>
    </location>
</feature>
<feature type="compositionally biased region" description="Basic residues" evidence="7">
    <location>
        <begin position="1"/>
        <end position="15"/>
    </location>
</feature>
<feature type="binding site" evidence="6">
    <location>
        <position position="352"/>
    </location>
    <ligand>
        <name>Zn(2+)</name>
        <dbReference type="ChEBI" id="CHEBI:29105"/>
    </ligand>
</feature>
<dbReference type="Pfam" id="PF03006">
    <property type="entry name" value="HlyIII"/>
    <property type="match status" value="1"/>
</dbReference>
<gene>
    <name evidence="9" type="ORF">F503_03468</name>
</gene>
<feature type="transmembrane region" description="Helical" evidence="8">
    <location>
        <begin position="178"/>
        <end position="199"/>
    </location>
</feature>
<reference evidence="9 10" key="1">
    <citation type="journal article" date="2013" name="BMC Genomics">
        <title>The genome and transcriptome of the pine saprophyte Ophiostoma piceae, and a comparison with the bark beetle-associated pine pathogen Grosmannia clavigera.</title>
        <authorList>
            <person name="Haridas S."/>
            <person name="Wang Y."/>
            <person name="Lim L."/>
            <person name="Massoumi Alamouti S."/>
            <person name="Jackman S."/>
            <person name="Docking R."/>
            <person name="Robertson G."/>
            <person name="Birol I."/>
            <person name="Bohlmann J."/>
            <person name="Breuil C."/>
        </authorList>
    </citation>
    <scope>NUCLEOTIDE SEQUENCE [LARGE SCALE GENOMIC DNA]</scope>
    <source>
        <strain evidence="9 10">UAMH 11346</strain>
    </source>
</reference>
<keyword evidence="3 8" id="KW-0812">Transmembrane</keyword>
<dbReference type="AlphaFoldDB" id="S3C5B8"/>
<evidence type="ECO:0000256" key="5">
    <source>
        <dbReference type="ARBA" id="ARBA00023136"/>
    </source>
</evidence>
<accession>S3C5B8</accession>
<organism evidence="9 10">
    <name type="scientific">Ophiostoma piceae (strain UAMH 11346)</name>
    <name type="common">Sap stain fungus</name>
    <dbReference type="NCBI Taxonomy" id="1262450"/>
    <lineage>
        <taxon>Eukaryota</taxon>
        <taxon>Fungi</taxon>
        <taxon>Dikarya</taxon>
        <taxon>Ascomycota</taxon>
        <taxon>Pezizomycotina</taxon>
        <taxon>Sordariomycetes</taxon>
        <taxon>Sordariomycetidae</taxon>
        <taxon>Ophiostomatales</taxon>
        <taxon>Ophiostomataceae</taxon>
        <taxon>Ophiostoma</taxon>
    </lineage>
</organism>
<evidence type="ECO:0000256" key="3">
    <source>
        <dbReference type="ARBA" id="ARBA00022692"/>
    </source>
</evidence>
<feature type="transmembrane region" description="Helical" evidence="8">
    <location>
        <begin position="317"/>
        <end position="334"/>
    </location>
</feature>
<dbReference type="HOGENOM" id="CLU_023075_2_0_1"/>
<keyword evidence="10" id="KW-1185">Reference proteome</keyword>
<evidence type="ECO:0000256" key="1">
    <source>
        <dbReference type="ARBA" id="ARBA00004141"/>
    </source>
</evidence>
<evidence type="ECO:0000256" key="7">
    <source>
        <dbReference type="SAM" id="MobiDB-lite"/>
    </source>
</evidence>
<evidence type="ECO:0000256" key="4">
    <source>
        <dbReference type="ARBA" id="ARBA00022989"/>
    </source>
</evidence>
<dbReference type="eggNOG" id="KOG0748">
    <property type="taxonomic scope" value="Eukaryota"/>
</dbReference>
<dbReference type="EMBL" id="KE148152">
    <property type="protein sequence ID" value="EPE07041.1"/>
    <property type="molecule type" value="Genomic_DNA"/>
</dbReference>
<dbReference type="GO" id="GO:0046872">
    <property type="term" value="F:metal ion binding"/>
    <property type="evidence" value="ECO:0007669"/>
    <property type="project" value="UniProtKB-KW"/>
</dbReference>
<keyword evidence="4 8" id="KW-1133">Transmembrane helix</keyword>
<feature type="transmembrane region" description="Helical" evidence="8">
    <location>
        <begin position="244"/>
        <end position="262"/>
    </location>
</feature>
<comment type="subcellular location">
    <subcellularLocation>
        <location evidence="1">Membrane</location>
        <topology evidence="1">Multi-pass membrane protein</topology>
    </subcellularLocation>
</comment>
<feature type="region of interest" description="Disordered" evidence="7">
    <location>
        <begin position="1"/>
        <end position="31"/>
    </location>
</feature>
<dbReference type="STRING" id="1262450.S3C5B8"/>
<dbReference type="InterPro" id="IPR004254">
    <property type="entry name" value="AdipoR/HlyIII-related"/>
</dbReference>
<dbReference type="Proteomes" id="UP000016923">
    <property type="component" value="Unassembled WGS sequence"/>
</dbReference>
<dbReference type="GO" id="GO:0016020">
    <property type="term" value="C:membrane"/>
    <property type="evidence" value="ECO:0007669"/>
    <property type="project" value="UniProtKB-SubCell"/>
</dbReference>
<evidence type="ECO:0000256" key="6">
    <source>
        <dbReference type="PIRSR" id="PIRSR604254-1"/>
    </source>
</evidence>
<feature type="binding site" evidence="6">
    <location>
        <position position="198"/>
    </location>
    <ligand>
        <name>Zn(2+)</name>
        <dbReference type="ChEBI" id="CHEBI:29105"/>
    </ligand>
</feature>
<dbReference type="OrthoDB" id="529367at2759"/>
<feature type="compositionally biased region" description="Basic and acidic residues" evidence="7">
    <location>
        <begin position="16"/>
        <end position="29"/>
    </location>
</feature>
<evidence type="ECO:0000313" key="9">
    <source>
        <dbReference type="EMBL" id="EPE07041.1"/>
    </source>
</evidence>
<comment type="similarity">
    <text evidence="2">Belongs to the ADIPOR family.</text>
</comment>
<feature type="transmembrane region" description="Helical" evidence="8">
    <location>
        <begin position="219"/>
        <end position="237"/>
    </location>
</feature>